<reference evidence="1 2" key="1">
    <citation type="submission" date="2018-11" db="EMBL/GenBank/DDBJ databases">
        <authorList>
            <consortium name="Pathogen Informatics"/>
        </authorList>
    </citation>
    <scope>NUCLEOTIDE SEQUENCE [LARGE SCALE GENOMIC DNA]</scope>
</reference>
<evidence type="ECO:0000313" key="2">
    <source>
        <dbReference type="Proteomes" id="UP000281553"/>
    </source>
</evidence>
<evidence type="ECO:0000313" key="1">
    <source>
        <dbReference type="EMBL" id="VDN09559.1"/>
    </source>
</evidence>
<dbReference type="OrthoDB" id="270568at2759"/>
<name>A0A3P7NJH7_DIBLA</name>
<keyword evidence="2" id="KW-1185">Reference proteome</keyword>
<dbReference type="Proteomes" id="UP000281553">
    <property type="component" value="Unassembled WGS sequence"/>
</dbReference>
<proteinExistence type="predicted"/>
<gene>
    <name evidence="1" type="ORF">DILT_LOCUS5390</name>
</gene>
<accession>A0A3P7NJH7</accession>
<sequence length="375" mass="42551">MFSRFYLIFTCFLTLLLFHLKFYEYKIVLSIVYNALSNADALNISFSGSPVLRWQDVSFTPTGDSHRSWIFFPCVDISSKILTIRSLELPYDSEDIHLDASVKKNLNLRHLTSDFHFIVNYSTPPKVASAWLDGDQVVVVAAMEHLNHSAEHTPFRLWLLSRHLNTLWSKSFSVPIATASKPAFSLQVVDCFHKRVLSCSTVLFIFENDTPSHSEVADPFVFAVSLKAGSLLWQHFPTSSPKNQKSLLQTPKEIMSAFNTALNVSSPLSRHWKVQALASDVDRVFSKKWRKYRDLLLAALPIRWHGDSDTRALMVDGQSRILFILQSPGISFLNGSSGEFIASLSPHLTFMKSGDGVRRIGLRDVLVSLRWPRQF</sequence>
<dbReference type="AlphaFoldDB" id="A0A3P7NJH7"/>
<organism evidence="1 2">
    <name type="scientific">Dibothriocephalus latus</name>
    <name type="common">Fish tapeworm</name>
    <name type="synonym">Diphyllobothrium latum</name>
    <dbReference type="NCBI Taxonomy" id="60516"/>
    <lineage>
        <taxon>Eukaryota</taxon>
        <taxon>Metazoa</taxon>
        <taxon>Spiralia</taxon>
        <taxon>Lophotrochozoa</taxon>
        <taxon>Platyhelminthes</taxon>
        <taxon>Cestoda</taxon>
        <taxon>Eucestoda</taxon>
        <taxon>Diphyllobothriidea</taxon>
        <taxon>Diphyllobothriidae</taxon>
        <taxon>Dibothriocephalus</taxon>
    </lineage>
</organism>
<dbReference type="EMBL" id="UYRU01047313">
    <property type="protein sequence ID" value="VDN09559.1"/>
    <property type="molecule type" value="Genomic_DNA"/>
</dbReference>
<protein>
    <submittedName>
        <fullName evidence="1">Uncharacterized protein</fullName>
    </submittedName>
</protein>